<dbReference type="HAMAP" id="MF_01043">
    <property type="entry name" value="PlsY"/>
    <property type="match status" value="1"/>
</dbReference>
<dbReference type="InterPro" id="IPR003811">
    <property type="entry name" value="G3P_acylTferase_PlsY"/>
</dbReference>
<evidence type="ECO:0000256" key="7">
    <source>
        <dbReference type="ARBA" id="ARBA00023136"/>
    </source>
</evidence>
<dbReference type="PANTHER" id="PTHR30309">
    <property type="entry name" value="INNER MEMBRANE PROTEIN YGIH"/>
    <property type="match status" value="1"/>
</dbReference>
<evidence type="ECO:0000313" key="12">
    <source>
        <dbReference type="Proteomes" id="UP001295463"/>
    </source>
</evidence>
<evidence type="ECO:0000313" key="11">
    <source>
        <dbReference type="EMBL" id="CAH2031377.1"/>
    </source>
</evidence>
<protein>
    <recommendedName>
        <fullName evidence="10">Glycerol-3-phosphate acyltransferase</fullName>
    </recommendedName>
    <alternativeName>
        <fullName evidence="10">Acyl-PO4 G3P acyltransferase</fullName>
    </alternativeName>
    <alternativeName>
        <fullName evidence="10">Acyl-phosphate--glycerol-3-phosphate acyltransferase</fullName>
    </alternativeName>
    <alternativeName>
        <fullName evidence="10">G3P acyltransferase</fullName>
        <shortName evidence="10">GPAT</shortName>
        <ecNumber evidence="10">2.3.1.275</ecNumber>
    </alternativeName>
    <alternativeName>
        <fullName evidence="10">Lysophosphatidic acid synthase</fullName>
        <shortName evidence="10">LPA synthase</shortName>
    </alternativeName>
</protein>
<dbReference type="Proteomes" id="UP001295463">
    <property type="component" value="Chromosome"/>
</dbReference>
<keyword evidence="4 10" id="KW-0812">Transmembrane</keyword>
<dbReference type="EMBL" id="OW150024">
    <property type="protein sequence ID" value="CAH2031377.1"/>
    <property type="molecule type" value="Genomic_DNA"/>
</dbReference>
<keyword evidence="1 10" id="KW-1003">Cell membrane</keyword>
<comment type="pathway">
    <text evidence="10">Lipid metabolism; phospholipid metabolism.</text>
</comment>
<keyword evidence="5 10" id="KW-1133">Transmembrane helix</keyword>
<comment type="subunit">
    <text evidence="10">Probably interacts with PlsX.</text>
</comment>
<dbReference type="EC" id="2.3.1.275" evidence="10"/>
<evidence type="ECO:0000256" key="1">
    <source>
        <dbReference type="ARBA" id="ARBA00022475"/>
    </source>
</evidence>
<dbReference type="SMART" id="SM01207">
    <property type="entry name" value="G3P_acyltransf"/>
    <property type="match status" value="1"/>
</dbReference>
<evidence type="ECO:0000256" key="4">
    <source>
        <dbReference type="ARBA" id="ARBA00022692"/>
    </source>
</evidence>
<feature type="transmembrane region" description="Helical" evidence="10">
    <location>
        <begin position="53"/>
        <end position="73"/>
    </location>
</feature>
<keyword evidence="8 10" id="KW-0594">Phospholipid biosynthesis</keyword>
<comment type="similarity">
    <text evidence="10">Belongs to the PlsY family.</text>
</comment>
<keyword evidence="3 10" id="KW-0808">Transferase</keyword>
<reference evidence="11 12" key="1">
    <citation type="submission" date="2022-03" db="EMBL/GenBank/DDBJ databases">
        <authorList>
            <person name="Koch H."/>
        </authorList>
    </citation>
    <scope>NUCLEOTIDE SEQUENCE [LARGE SCALE GENOMIC DNA]</scope>
    <source>
        <strain evidence="11 12">G1</strain>
    </source>
</reference>
<evidence type="ECO:0000256" key="9">
    <source>
        <dbReference type="ARBA" id="ARBA00023264"/>
    </source>
</evidence>
<feature type="transmembrane region" description="Helical" evidence="10">
    <location>
        <begin position="79"/>
        <end position="95"/>
    </location>
</feature>
<evidence type="ECO:0000256" key="5">
    <source>
        <dbReference type="ARBA" id="ARBA00022989"/>
    </source>
</evidence>
<keyword evidence="2 10" id="KW-0444">Lipid biosynthesis</keyword>
<dbReference type="PANTHER" id="PTHR30309:SF0">
    <property type="entry name" value="GLYCEROL-3-PHOSPHATE ACYLTRANSFERASE-RELATED"/>
    <property type="match status" value="1"/>
</dbReference>
<evidence type="ECO:0000256" key="3">
    <source>
        <dbReference type="ARBA" id="ARBA00022679"/>
    </source>
</evidence>
<name>A0ABM9D8A0_9BACT</name>
<evidence type="ECO:0000256" key="6">
    <source>
        <dbReference type="ARBA" id="ARBA00023098"/>
    </source>
</evidence>
<dbReference type="GO" id="GO:0016746">
    <property type="term" value="F:acyltransferase activity"/>
    <property type="evidence" value="ECO:0007669"/>
    <property type="project" value="UniProtKB-KW"/>
</dbReference>
<evidence type="ECO:0000256" key="8">
    <source>
        <dbReference type="ARBA" id="ARBA00023209"/>
    </source>
</evidence>
<keyword evidence="11" id="KW-0012">Acyltransferase</keyword>
<feature type="transmembrane region" description="Helical" evidence="10">
    <location>
        <begin position="6"/>
        <end position="24"/>
    </location>
</feature>
<evidence type="ECO:0000256" key="2">
    <source>
        <dbReference type="ARBA" id="ARBA00022516"/>
    </source>
</evidence>
<feature type="transmembrane region" description="Helical" evidence="10">
    <location>
        <begin position="107"/>
        <end position="132"/>
    </location>
</feature>
<comment type="subcellular location">
    <subcellularLocation>
        <location evidence="10">Cell membrane</location>
        <topology evidence="10">Multi-pass membrane protein</topology>
    </subcellularLocation>
</comment>
<dbReference type="RefSeq" id="WP_305732205.1">
    <property type="nucleotide sequence ID" value="NZ_OW150024.1"/>
</dbReference>
<comment type="function">
    <text evidence="10">Catalyzes the transfer of an acyl group from acyl-phosphate (acyl-PO(4)) to glycerol-3-phosphate (G3P) to form lysophosphatidic acid (LPA). This enzyme utilizes acyl-phosphate as fatty acyl donor, but not acyl-CoA or acyl-ACP.</text>
</comment>
<evidence type="ECO:0000256" key="10">
    <source>
        <dbReference type="HAMAP-Rule" id="MF_01043"/>
    </source>
</evidence>
<keyword evidence="6 10" id="KW-0443">Lipid metabolism</keyword>
<keyword evidence="12" id="KW-1185">Reference proteome</keyword>
<comment type="catalytic activity">
    <reaction evidence="10">
        <text>an acyl phosphate + sn-glycerol 3-phosphate = a 1-acyl-sn-glycero-3-phosphate + phosphate</text>
        <dbReference type="Rhea" id="RHEA:34075"/>
        <dbReference type="ChEBI" id="CHEBI:43474"/>
        <dbReference type="ChEBI" id="CHEBI:57597"/>
        <dbReference type="ChEBI" id="CHEBI:57970"/>
        <dbReference type="ChEBI" id="CHEBI:59918"/>
        <dbReference type="EC" id="2.3.1.275"/>
    </reaction>
</comment>
<accession>A0ABM9D8A0</accession>
<organism evidence="11 12">
    <name type="scientific">Trichlorobacter ammonificans</name>
    <dbReference type="NCBI Taxonomy" id="2916410"/>
    <lineage>
        <taxon>Bacteria</taxon>
        <taxon>Pseudomonadati</taxon>
        <taxon>Thermodesulfobacteriota</taxon>
        <taxon>Desulfuromonadia</taxon>
        <taxon>Geobacterales</taxon>
        <taxon>Geobacteraceae</taxon>
        <taxon>Trichlorobacter</taxon>
    </lineage>
</organism>
<keyword evidence="9 10" id="KW-1208">Phospholipid metabolism</keyword>
<gene>
    <name evidence="10 11" type="primary">plsY</name>
    <name evidence="11" type="ORF">GEAMG1_1547</name>
</gene>
<proteinExistence type="inferred from homology"/>
<sequence length="207" mass="21582">MIEAATVLMFAYGLGCFCSGYYLVRAAKGIDIRDTASGNVGSRNVGRLLGPGGFLLTLLGDAGKGMLAVWIAQVLRPDSLLPLAALLAVVAGHIRPVQLGFRGGKGFATLAGGMLVLNPVLFLGTLVLSLLFTGLRRGTTAAGLLALALSPVLLLLQRLYGNGQLRGVEMVPYLLLVVMVLHAHRANIRAALNGPPPGTSGLRRTES</sequence>
<dbReference type="Pfam" id="PF02660">
    <property type="entry name" value="G3P_acyltransf"/>
    <property type="match status" value="1"/>
</dbReference>
<keyword evidence="7 10" id="KW-0472">Membrane</keyword>
<feature type="transmembrane region" description="Helical" evidence="10">
    <location>
        <begin position="138"/>
        <end position="156"/>
    </location>
</feature>